<comment type="caution">
    <text evidence="3">The sequence shown here is derived from an EMBL/GenBank/DDBJ whole genome shotgun (WGS) entry which is preliminary data.</text>
</comment>
<dbReference type="NCBIfam" id="TIGR00762">
    <property type="entry name" value="DegV"/>
    <property type="match status" value="1"/>
</dbReference>
<dbReference type="InterPro" id="IPR003797">
    <property type="entry name" value="DegV"/>
</dbReference>
<dbReference type="Gene3D" id="3.40.50.10170">
    <property type="match status" value="1"/>
</dbReference>
<proteinExistence type="predicted"/>
<evidence type="ECO:0000313" key="4">
    <source>
        <dbReference type="Proteomes" id="UP000306420"/>
    </source>
</evidence>
<sequence length="299" mass="33303">MRRMKAAIIVDSTAGLTEETAMLSNIYQVYLSTIFEDGTVYIDSPDESLTKDFYDRMDTEKKLPKTSQPDTKQIYDLFEQLVQDGYDTVFGVLLSEKISGTFQSIQATSREFSDQLDIHLIDAQLTSFVMEAMVLNLVELIQRQFEPNDIVTRIKHLLEQSAFYFTPAKLDNLVKGGRVSSLSGFLGNALNIKPIITMGAEHDGQVYVPEEIRTKKKAHDRLCEIADTHIQQYPKHAYVAVGHTGAEEDAQVMRDRIQSAYPDLPIRIGFITPVLGTHGGSGAISINVAPLLNPSANSN</sequence>
<protein>
    <submittedName>
        <fullName evidence="3">DegV family protein</fullName>
    </submittedName>
</protein>
<dbReference type="PROSITE" id="PS51482">
    <property type="entry name" value="DEGV"/>
    <property type="match status" value="1"/>
</dbReference>
<dbReference type="InterPro" id="IPR050270">
    <property type="entry name" value="DegV_domain_contain"/>
</dbReference>
<evidence type="ECO:0000256" key="1">
    <source>
        <dbReference type="ARBA" id="ARBA00003238"/>
    </source>
</evidence>
<dbReference type="GO" id="GO:0008289">
    <property type="term" value="F:lipid binding"/>
    <property type="evidence" value="ECO:0007669"/>
    <property type="project" value="UniProtKB-KW"/>
</dbReference>
<dbReference type="Gene3D" id="3.30.1180.10">
    <property type="match status" value="1"/>
</dbReference>
<name>A0A5R9DT04_9LACT</name>
<comment type="function">
    <text evidence="1">May bind long-chain fatty acids, such as palmitate, and may play a role in lipid transport or fatty acid metabolism.</text>
</comment>
<dbReference type="OrthoDB" id="9775494at2"/>
<keyword evidence="2" id="KW-0446">Lipid-binding</keyword>
<reference evidence="3 4" key="1">
    <citation type="submission" date="2019-05" db="EMBL/GenBank/DDBJ databases">
        <title>The metagenome of a microbial culture collection derived from dairy environment covers the genomic content of the human microbiome.</title>
        <authorList>
            <person name="Roder T."/>
            <person name="Wuthrich D."/>
            <person name="Sattari Z."/>
            <person name="Von Ah U."/>
            <person name="Bar C."/>
            <person name="Ronchi F."/>
            <person name="Macpherson A.J."/>
            <person name="Ganal-Vonarburg S.C."/>
            <person name="Bruggmann R."/>
            <person name="Vergeres G."/>
        </authorList>
    </citation>
    <scope>NUCLEOTIDE SEQUENCE [LARGE SCALE GENOMIC DNA]</scope>
    <source>
        <strain evidence="3 4">FAM 24227</strain>
    </source>
</reference>
<dbReference type="EMBL" id="VBSP01000041">
    <property type="protein sequence ID" value="TLQ39974.1"/>
    <property type="molecule type" value="Genomic_DNA"/>
</dbReference>
<dbReference type="PANTHER" id="PTHR33434">
    <property type="entry name" value="DEGV DOMAIN-CONTAINING PROTEIN DR_1986-RELATED"/>
    <property type="match status" value="1"/>
</dbReference>
<dbReference type="AlphaFoldDB" id="A0A5R9DT04"/>
<dbReference type="SUPFAM" id="SSF82549">
    <property type="entry name" value="DAK1/DegV-like"/>
    <property type="match status" value="1"/>
</dbReference>
<dbReference type="PANTHER" id="PTHR33434:SF2">
    <property type="entry name" value="FATTY ACID-BINDING PROTEIN TM_1468"/>
    <property type="match status" value="1"/>
</dbReference>
<gene>
    <name evidence="3" type="ORF">FEZ33_09690</name>
</gene>
<organism evidence="3 4">
    <name type="scientific">Ruoffia tabacinasalis</name>
    <dbReference type="NCBI Taxonomy" id="87458"/>
    <lineage>
        <taxon>Bacteria</taxon>
        <taxon>Bacillati</taxon>
        <taxon>Bacillota</taxon>
        <taxon>Bacilli</taxon>
        <taxon>Lactobacillales</taxon>
        <taxon>Aerococcaceae</taxon>
        <taxon>Ruoffia</taxon>
    </lineage>
</organism>
<evidence type="ECO:0000256" key="2">
    <source>
        <dbReference type="ARBA" id="ARBA00023121"/>
    </source>
</evidence>
<dbReference type="InterPro" id="IPR043168">
    <property type="entry name" value="DegV_C"/>
</dbReference>
<accession>A0A5R9DT04</accession>
<dbReference type="Pfam" id="PF02645">
    <property type="entry name" value="DegV"/>
    <property type="match status" value="1"/>
</dbReference>
<evidence type="ECO:0000313" key="3">
    <source>
        <dbReference type="EMBL" id="TLQ39974.1"/>
    </source>
</evidence>
<dbReference type="Proteomes" id="UP000306420">
    <property type="component" value="Unassembled WGS sequence"/>
</dbReference>